<feature type="transmembrane region" description="Helical" evidence="14">
    <location>
        <begin position="45"/>
        <end position="63"/>
    </location>
</feature>
<evidence type="ECO:0000256" key="1">
    <source>
        <dbReference type="ARBA" id="ARBA00004141"/>
    </source>
</evidence>
<dbReference type="GO" id="GO:0015293">
    <property type="term" value="F:symporter activity"/>
    <property type="evidence" value="ECO:0007669"/>
    <property type="project" value="UniProtKB-KW"/>
</dbReference>
<evidence type="ECO:0008006" key="17">
    <source>
        <dbReference type="Google" id="ProtNLM"/>
    </source>
</evidence>
<evidence type="ECO:0000256" key="12">
    <source>
        <dbReference type="ARBA" id="ARBA00023201"/>
    </source>
</evidence>
<evidence type="ECO:0000256" key="6">
    <source>
        <dbReference type="ARBA" id="ARBA00022979"/>
    </source>
</evidence>
<comment type="similarity">
    <text evidence="2 13">Belongs to the sodium:solute symporter (SSF) (TC 2.A.21) family.</text>
</comment>
<keyword evidence="8" id="KW-0915">Sodium</keyword>
<dbReference type="InterPro" id="IPR038377">
    <property type="entry name" value="Na/Glc_symporter_sf"/>
</dbReference>
<dbReference type="InterPro" id="IPR001734">
    <property type="entry name" value="Na/solute_symporter"/>
</dbReference>
<evidence type="ECO:0000256" key="7">
    <source>
        <dbReference type="ARBA" id="ARBA00022989"/>
    </source>
</evidence>
<feature type="transmembrane region" description="Helical" evidence="14">
    <location>
        <begin position="223"/>
        <end position="244"/>
    </location>
</feature>
<protein>
    <recommendedName>
        <fullName evidence="17">High-affinity choline transporter 1</fullName>
    </recommendedName>
</protein>
<feature type="transmembrane region" description="Helical" evidence="14">
    <location>
        <begin position="132"/>
        <end position="150"/>
    </location>
</feature>
<dbReference type="GO" id="GO:0006814">
    <property type="term" value="P:sodium ion transport"/>
    <property type="evidence" value="ECO:0007669"/>
    <property type="project" value="UniProtKB-KW"/>
</dbReference>
<organism evidence="15 16">
    <name type="scientific">Batillaria attramentaria</name>
    <dbReference type="NCBI Taxonomy" id="370345"/>
    <lineage>
        <taxon>Eukaryota</taxon>
        <taxon>Metazoa</taxon>
        <taxon>Spiralia</taxon>
        <taxon>Lophotrochozoa</taxon>
        <taxon>Mollusca</taxon>
        <taxon>Gastropoda</taxon>
        <taxon>Caenogastropoda</taxon>
        <taxon>Sorbeoconcha</taxon>
        <taxon>Cerithioidea</taxon>
        <taxon>Batillariidae</taxon>
        <taxon>Batillaria</taxon>
    </lineage>
</organism>
<feature type="transmembrane region" description="Helical" evidence="14">
    <location>
        <begin position="466"/>
        <end position="484"/>
    </location>
</feature>
<dbReference type="Gene3D" id="1.20.1730.10">
    <property type="entry name" value="Sodium/glucose cotransporter"/>
    <property type="match status" value="1"/>
</dbReference>
<feature type="transmembrane region" description="Helical" evidence="14">
    <location>
        <begin position="6"/>
        <end position="25"/>
    </location>
</feature>
<feature type="transmembrane region" description="Helical" evidence="14">
    <location>
        <begin position="365"/>
        <end position="385"/>
    </location>
</feature>
<proteinExistence type="inferred from homology"/>
<feature type="transmembrane region" description="Helical" evidence="14">
    <location>
        <begin position="318"/>
        <end position="345"/>
    </location>
</feature>
<dbReference type="PROSITE" id="PS50283">
    <property type="entry name" value="NA_SOLUT_SYMP_3"/>
    <property type="match status" value="1"/>
</dbReference>
<evidence type="ECO:0000256" key="8">
    <source>
        <dbReference type="ARBA" id="ARBA00023053"/>
    </source>
</evidence>
<evidence type="ECO:0000256" key="3">
    <source>
        <dbReference type="ARBA" id="ARBA00022448"/>
    </source>
</evidence>
<evidence type="ECO:0000313" key="16">
    <source>
        <dbReference type="Proteomes" id="UP001519460"/>
    </source>
</evidence>
<keyword evidence="16" id="KW-1185">Reference proteome</keyword>
<dbReference type="PANTHER" id="PTHR45897">
    <property type="entry name" value="HIGH-AFFINITY CHOLINE TRANSPORTER 1"/>
    <property type="match status" value="1"/>
</dbReference>
<feature type="transmembrane region" description="Helical" evidence="14">
    <location>
        <begin position="425"/>
        <end position="446"/>
    </location>
</feature>
<evidence type="ECO:0000256" key="2">
    <source>
        <dbReference type="ARBA" id="ARBA00006434"/>
    </source>
</evidence>
<evidence type="ECO:0000256" key="5">
    <source>
        <dbReference type="ARBA" id="ARBA00022847"/>
    </source>
</evidence>
<feature type="transmembrane region" description="Helical" evidence="14">
    <location>
        <begin position="256"/>
        <end position="276"/>
    </location>
</feature>
<feature type="transmembrane region" description="Helical" evidence="14">
    <location>
        <begin position="391"/>
        <end position="413"/>
    </location>
</feature>
<name>A0ABD0KUV9_9CAEN</name>
<evidence type="ECO:0000256" key="9">
    <source>
        <dbReference type="ARBA" id="ARBA00023065"/>
    </source>
</evidence>
<evidence type="ECO:0000256" key="14">
    <source>
        <dbReference type="SAM" id="Phobius"/>
    </source>
</evidence>
<comment type="caution">
    <text evidence="15">The sequence shown here is derived from an EMBL/GenBank/DDBJ whole genome shotgun (WGS) entry which is preliminary data.</text>
</comment>
<keyword evidence="7 14" id="KW-1133">Transmembrane helix</keyword>
<dbReference type="Proteomes" id="UP001519460">
    <property type="component" value="Unassembled WGS sequence"/>
</dbReference>
<sequence length="555" mass="59483">MAVNIPGVISIVIFYLIILAVGVWAGRRTGKASSNEVFLAGRNMGLVVTLFTMTATMVGGGFINGTAEIIARSGLVWTQAPVGYCVGMFIGGMFFAPKMRRAGYVTMFDPFQEVYGVRVGGLMCLPHFMGDVFWTAAVLSALGSTISIIMDLNNTLSIVLSAVIAVGYTFLGGLRSVAYTDVIQLLCIGVGLSIACPFTVRNPAVELSSLGTDWLGTVRSKDIGVFIDYYGVVALGGIPWQAYFQRILACRSVSMARLSSCFAAVMCLMFAIPPALMGLAGAAADWNATGYPGEVPLSSESLSYILPLSLQYLSPTPVAIIGIGTLSAAVMSSADSSVLASATVFTNNLYRNAIRPQATDREMVWVLRIAILVAGVLATVMAISVSSVYGLYVMCSDLMYVILFPQFTCVIFLPSANAYGGLSGFLVSLVLRLLSGEPLIGLRPLLKFPFYNDVDGQLFPVRTVAMLSSFAAIILVSMLTNAAFRRHWVPNSWDILKRFTGEESRKTLHDDGGEGCNGAVEAEVELSHGSLLGKEAQLHDERHEMGEKTKLRGSE</sequence>
<evidence type="ECO:0000256" key="4">
    <source>
        <dbReference type="ARBA" id="ARBA00022692"/>
    </source>
</evidence>
<dbReference type="EMBL" id="JACVVK020000122">
    <property type="protein sequence ID" value="KAK7490858.1"/>
    <property type="molecule type" value="Genomic_DNA"/>
</dbReference>
<dbReference type="GO" id="GO:0015220">
    <property type="term" value="F:choline transmembrane transporter activity"/>
    <property type="evidence" value="ECO:0007669"/>
    <property type="project" value="UniProtKB-ARBA"/>
</dbReference>
<dbReference type="Pfam" id="PF00474">
    <property type="entry name" value="SSF"/>
    <property type="match status" value="1"/>
</dbReference>
<dbReference type="InterPro" id="IPR052244">
    <property type="entry name" value="Choline_transporter"/>
</dbReference>
<keyword evidence="12" id="KW-0739">Sodium transport</keyword>
<keyword evidence="6" id="KW-0530">Neurotransmitter biosynthesis</keyword>
<keyword evidence="9" id="KW-0406">Ion transport</keyword>
<keyword evidence="5" id="KW-0769">Symport</keyword>
<reference evidence="15 16" key="1">
    <citation type="journal article" date="2023" name="Sci. Data">
        <title>Genome assembly of the Korean intertidal mud-creeper Batillaria attramentaria.</title>
        <authorList>
            <person name="Patra A.K."/>
            <person name="Ho P.T."/>
            <person name="Jun S."/>
            <person name="Lee S.J."/>
            <person name="Kim Y."/>
            <person name="Won Y.J."/>
        </authorList>
    </citation>
    <scope>NUCLEOTIDE SEQUENCE [LARGE SCALE GENOMIC DNA]</scope>
    <source>
        <strain evidence="15">Wonlab-2016</strain>
    </source>
</reference>
<gene>
    <name evidence="15" type="ORF">BaRGS_00017914</name>
</gene>
<dbReference type="AlphaFoldDB" id="A0ABD0KUV9"/>
<dbReference type="PANTHER" id="PTHR45897:SF4">
    <property type="entry name" value="HIGH-AFFINITY CHOLINE TRANSPORTER 1"/>
    <property type="match status" value="1"/>
</dbReference>
<evidence type="ECO:0000256" key="13">
    <source>
        <dbReference type="RuleBase" id="RU362091"/>
    </source>
</evidence>
<evidence type="ECO:0000256" key="10">
    <source>
        <dbReference type="ARBA" id="ARBA00023136"/>
    </source>
</evidence>
<evidence type="ECO:0000313" key="15">
    <source>
        <dbReference type="EMBL" id="KAK7490858.1"/>
    </source>
</evidence>
<feature type="transmembrane region" description="Helical" evidence="14">
    <location>
        <begin position="156"/>
        <end position="175"/>
    </location>
</feature>
<dbReference type="GO" id="GO:0016020">
    <property type="term" value="C:membrane"/>
    <property type="evidence" value="ECO:0007669"/>
    <property type="project" value="UniProtKB-SubCell"/>
</dbReference>
<dbReference type="CDD" id="cd11474">
    <property type="entry name" value="SLC5sbd_CHT"/>
    <property type="match status" value="1"/>
</dbReference>
<evidence type="ECO:0000256" key="11">
    <source>
        <dbReference type="ARBA" id="ARBA00023180"/>
    </source>
</evidence>
<keyword evidence="11" id="KW-0325">Glycoprotein</keyword>
<feature type="transmembrane region" description="Helical" evidence="14">
    <location>
        <begin position="182"/>
        <end position="200"/>
    </location>
</feature>
<accession>A0ABD0KUV9</accession>
<feature type="transmembrane region" description="Helical" evidence="14">
    <location>
        <begin position="75"/>
        <end position="96"/>
    </location>
</feature>
<comment type="subcellular location">
    <subcellularLocation>
        <location evidence="1">Membrane</location>
        <topology evidence="1">Multi-pass membrane protein</topology>
    </subcellularLocation>
</comment>
<keyword evidence="3" id="KW-0813">Transport</keyword>
<keyword evidence="4 14" id="KW-0812">Transmembrane</keyword>
<keyword evidence="10 14" id="KW-0472">Membrane</keyword>